<dbReference type="GO" id="GO:0005634">
    <property type="term" value="C:nucleus"/>
    <property type="evidence" value="ECO:0007669"/>
    <property type="project" value="UniProtKB-SubCell"/>
</dbReference>
<evidence type="ECO:0000256" key="4">
    <source>
        <dbReference type="ARBA" id="ARBA00023242"/>
    </source>
</evidence>
<feature type="region of interest" description="Disordered" evidence="6">
    <location>
        <begin position="1"/>
        <end position="41"/>
    </location>
</feature>
<keyword evidence="3" id="KW-0832">Ubl conjugation</keyword>
<organism evidence="7 8">
    <name type="scientific">Polysphondylium violaceum</name>
    <dbReference type="NCBI Taxonomy" id="133409"/>
    <lineage>
        <taxon>Eukaryota</taxon>
        <taxon>Amoebozoa</taxon>
        <taxon>Evosea</taxon>
        <taxon>Eumycetozoa</taxon>
        <taxon>Dictyostelia</taxon>
        <taxon>Dictyosteliales</taxon>
        <taxon>Dictyosteliaceae</taxon>
        <taxon>Polysphondylium</taxon>
    </lineage>
</organism>
<evidence type="ECO:0000256" key="2">
    <source>
        <dbReference type="ARBA" id="ARBA00022499"/>
    </source>
</evidence>
<evidence type="ECO:0000256" key="3">
    <source>
        <dbReference type="ARBA" id="ARBA00022843"/>
    </source>
</evidence>
<sequence>MDDGDILPTKKKINNHLENKQRSPPASLVHNLPTQVQTPLSVSQLDKNIIYNRKQLDQQQQQDEGEEDEERKELNRKIAQKERDRDRQQQQQQQQQNFSQSSQQTQQLKSQQQQQHRGKQLECNVGSIFVKMIVHSNNKTPLSDPITLPNVNSFKSTFSKVFARVQTSSNFDSLLDSLKEFFSDDYRLQLSLSPIETSSNDDRVYQNNFFTESFIKVLLDINCLQPLMIQCLFDVMIQSVAEEKNYIKQICSQLRWLDNITDRSSLTENFSTLLGVLSSNTDLKREIIAFIPDIIDDHCHVDFVKCLLEIYNNETELAVSVLDVLGNLNLNASHLIQVRSNVIANLNSSDLDDIPVMISFLLQTTPPKESLSTVKHIRINLNLFDDTLTTQHSTSKEPEQLIIESLKTGIRFKKELVNAFLKEISQSDKVKPLDIWILIIIYSFNQSSTSSKEIEMIFKKKISNGLLKTSILLNAVQGHQHGLKQFFNVMLSLCEYFTRTNTQPRVRMFGIYFYQLLFKLYRERYQQKDLIESLITHICSGNLLEANGGIEVLLHISNQPDSLDDLYEHSNLIKGILDQIDSLNEIQIRNIFKVFASLLYTGGHRSASIDHVHPLVQNTSISNEFEIFTRKQLTNSILKYKKIGLISNCAHIQRLSRSPRAPGVFSATKDILLSLTNNCKSSQIALAYLYDELVNSFRDQPFDVKIVSFVADQLQEDLLSKFNSNISNNDKDILWFGGEQSTDCIDIYPNILESGSSKEKLLSLSSHFRLLSTFVRSSQEDNSLENIEALLTCPIKMFRKDIFENNIQLSKEKELYCLALFHAINFIRELVNAFSTQLNDSLVSPHQDKVLKRIQDLVQLEEYFEIVLSSCTSFIMPYGTFDSDQKKNFVIDFKKLKKPGGEDGASSGSKQKQQQFHNDSSVEKQTIYEDSKPYLQLVKPYFRDFELSTLKIMQLYNRADIDSQIPCELVQIDFNSLNYLVQDLYSKLTILTTVEKVNPLLNNTNTTPSLPYTFVQFIDSVGQVFPSFLTYLERCTSLLESQSKELDSFVKKSKSFFKQLEELTNTAKDMEEEEEEEKQSEKEKKDKIKSLKEHLRVSNDKIHKLNQSQSTLHHCITLILRCFQKIFVYGDIMEESSDKFLALIKMIEKRKRSILHVSSTSDELNSLSILSSYLFGIFEKFIPKFLSTKSFKPCYSLLEVLVSLERNQWSGGEKNEKHEAIINTLSQIMLSIHWNDKIPTSQISFILSTWLDTHIPPQSYLITRRLFAFYSKYLEEKEKKIESPTKKSKKDNDTSDDDDHDDGDGDKNQETIFDYSQLINNQEFVKNIDFNASLTSTTSLTFLKCILSKMVKEFEPIFNLNNVVRVLEYSVNTFASIVKLIKYKDRNVFLVEILKQGMNYISLFSKHFIPYFKKNAKDDLKTFMVILKAVQEATRQLHSICAHGKKTKDNLITPLIPQAKKTFDTLNMDIKVALSNMGALNAFSTSNLSRQNLKGEIMKNEDDDDDDDGDDENSNQDEEEENDEDDDDIKDMIDDDIVESDEEMDDEEDYQKTKRLKKQKGTSSTSTSKTTTPSKRKRIIESDEEDENDDATAIDDDEDDIIASSPLSSD</sequence>
<feature type="compositionally biased region" description="Polar residues" evidence="6">
    <location>
        <begin position="32"/>
        <end position="41"/>
    </location>
</feature>
<feature type="region of interest" description="Disordered" evidence="6">
    <location>
        <begin position="1498"/>
        <end position="1610"/>
    </location>
</feature>
<name>A0A8J4UXI1_9MYCE</name>
<keyword evidence="2" id="KW-1017">Isopeptide bond</keyword>
<feature type="compositionally biased region" description="Acidic residues" evidence="6">
    <location>
        <begin position="1294"/>
        <end position="1304"/>
    </location>
</feature>
<dbReference type="PANTHER" id="PTHR32086">
    <property type="entry name" value="FANCONI ANEMIA GROUP D2 PROTEIN"/>
    <property type="match status" value="1"/>
</dbReference>
<comment type="caution">
    <text evidence="7">The sequence shown here is derived from an EMBL/GenBank/DDBJ whole genome shotgun (WGS) entry which is preliminary data.</text>
</comment>
<dbReference type="InterPro" id="IPR029448">
    <property type="entry name" value="FANCD2"/>
</dbReference>
<dbReference type="Proteomes" id="UP000695562">
    <property type="component" value="Unassembled WGS sequence"/>
</dbReference>
<keyword evidence="8" id="KW-1185">Reference proteome</keyword>
<dbReference type="GO" id="GO:0070182">
    <property type="term" value="F:DNA polymerase binding"/>
    <property type="evidence" value="ECO:0007669"/>
    <property type="project" value="TreeGrafter"/>
</dbReference>
<feature type="compositionally biased region" description="Basic and acidic residues" evidence="6">
    <location>
        <begin position="79"/>
        <end position="88"/>
    </location>
</feature>
<feature type="compositionally biased region" description="Low complexity" evidence="6">
    <location>
        <begin position="89"/>
        <end position="115"/>
    </location>
</feature>
<evidence type="ECO:0008006" key="9">
    <source>
        <dbReference type="Google" id="ProtNLM"/>
    </source>
</evidence>
<feature type="compositionally biased region" description="Low complexity" evidence="6">
    <location>
        <begin position="1561"/>
        <end position="1573"/>
    </location>
</feature>
<evidence type="ECO:0000313" key="7">
    <source>
        <dbReference type="EMBL" id="KAF2070513.1"/>
    </source>
</evidence>
<evidence type="ECO:0000256" key="5">
    <source>
        <dbReference type="ARBA" id="ARBA00093456"/>
    </source>
</evidence>
<evidence type="ECO:0000256" key="6">
    <source>
        <dbReference type="SAM" id="MobiDB-lite"/>
    </source>
</evidence>
<comment type="similarity">
    <text evidence="5">Belongs to the Fanconi anemia protein FANCD2 family.</text>
</comment>
<evidence type="ECO:0000256" key="1">
    <source>
        <dbReference type="ARBA" id="ARBA00004123"/>
    </source>
</evidence>
<feature type="region of interest" description="Disordered" evidence="6">
    <location>
        <begin position="79"/>
        <end position="117"/>
    </location>
</feature>
<keyword evidence="4" id="KW-0539">Nucleus</keyword>
<feature type="compositionally biased region" description="Basic and acidic residues" evidence="6">
    <location>
        <begin position="1281"/>
        <end position="1293"/>
    </location>
</feature>
<feature type="region of interest" description="Disordered" evidence="6">
    <location>
        <begin position="1281"/>
        <end position="1306"/>
    </location>
</feature>
<dbReference type="EMBL" id="AJWJ01000481">
    <property type="protein sequence ID" value="KAF2070513.1"/>
    <property type="molecule type" value="Genomic_DNA"/>
</dbReference>
<evidence type="ECO:0000313" key="8">
    <source>
        <dbReference type="Proteomes" id="UP000695562"/>
    </source>
</evidence>
<feature type="region of interest" description="Disordered" evidence="6">
    <location>
        <begin position="55"/>
        <end position="74"/>
    </location>
</feature>
<feature type="compositionally biased region" description="Acidic residues" evidence="6">
    <location>
        <begin position="1582"/>
        <end position="1601"/>
    </location>
</feature>
<feature type="region of interest" description="Disordered" evidence="6">
    <location>
        <begin position="900"/>
        <end position="923"/>
    </location>
</feature>
<dbReference type="GO" id="GO:1990918">
    <property type="term" value="P:double-strand break repair involved in meiotic recombination"/>
    <property type="evidence" value="ECO:0007669"/>
    <property type="project" value="TreeGrafter"/>
</dbReference>
<dbReference type="OrthoDB" id="27031at2759"/>
<feature type="compositionally biased region" description="Acidic residues" evidence="6">
    <location>
        <begin position="1501"/>
        <end position="1549"/>
    </location>
</feature>
<dbReference type="GO" id="GO:0007129">
    <property type="term" value="P:homologous chromosome pairing at meiosis"/>
    <property type="evidence" value="ECO:0007669"/>
    <property type="project" value="TreeGrafter"/>
</dbReference>
<dbReference type="GO" id="GO:0000793">
    <property type="term" value="C:condensed chromosome"/>
    <property type="evidence" value="ECO:0007669"/>
    <property type="project" value="TreeGrafter"/>
</dbReference>
<dbReference type="GO" id="GO:0036297">
    <property type="term" value="P:interstrand cross-link repair"/>
    <property type="evidence" value="ECO:0007669"/>
    <property type="project" value="TreeGrafter"/>
</dbReference>
<protein>
    <recommendedName>
        <fullName evidence="9">Fanconi anemia group D2 protein</fullName>
    </recommendedName>
</protein>
<dbReference type="GO" id="GO:0031573">
    <property type="term" value="P:mitotic intra-S DNA damage checkpoint signaling"/>
    <property type="evidence" value="ECO:0007669"/>
    <property type="project" value="TreeGrafter"/>
</dbReference>
<accession>A0A8J4UXI1</accession>
<proteinExistence type="inferred from homology"/>
<dbReference type="Pfam" id="PF14631">
    <property type="entry name" value="FancD2"/>
    <property type="match status" value="2"/>
</dbReference>
<gene>
    <name evidence="7" type="ORF">CYY_008161</name>
</gene>
<comment type="subcellular location">
    <subcellularLocation>
        <location evidence="1">Nucleus</location>
    </subcellularLocation>
</comment>
<feature type="region of interest" description="Disordered" evidence="6">
    <location>
        <begin position="1067"/>
        <end position="1087"/>
    </location>
</feature>
<dbReference type="PANTHER" id="PTHR32086:SF0">
    <property type="entry name" value="FANCONI ANEMIA GROUP D2 PROTEIN"/>
    <property type="match status" value="1"/>
</dbReference>
<reference evidence="7" key="1">
    <citation type="submission" date="2020-01" db="EMBL/GenBank/DDBJ databases">
        <title>Development of genomics and gene disruption for Polysphondylium violaceum indicates a role for the polyketide synthase stlB in stalk morphogenesis.</title>
        <authorList>
            <person name="Narita B."/>
            <person name="Kawabe Y."/>
            <person name="Kin K."/>
            <person name="Saito T."/>
            <person name="Gibbs R."/>
            <person name="Kuspa A."/>
            <person name="Muzny D."/>
            <person name="Queller D."/>
            <person name="Richards S."/>
            <person name="Strassman J."/>
            <person name="Sucgang R."/>
            <person name="Worley K."/>
            <person name="Schaap P."/>
        </authorList>
    </citation>
    <scope>NUCLEOTIDE SEQUENCE</scope>
    <source>
        <strain evidence="7">QSvi11</strain>
    </source>
</reference>